<keyword evidence="1" id="KW-1133">Transmembrane helix</keyword>
<evidence type="ECO:0000313" key="2">
    <source>
        <dbReference type="Proteomes" id="UP000504633"/>
    </source>
</evidence>
<dbReference type="AlphaFoldDB" id="A0A6J1L3B6"/>
<keyword evidence="1" id="KW-0812">Transmembrane</keyword>
<dbReference type="GeneID" id="111592269"/>
<dbReference type="OrthoDB" id="7837311at2759"/>
<dbReference type="KEGG" id="dhe:111592269"/>
<dbReference type="OMA" id="LWHNHRF"/>
<organism evidence="2 3">
    <name type="scientific">Drosophila hydei</name>
    <name type="common">Fruit fly</name>
    <dbReference type="NCBI Taxonomy" id="7224"/>
    <lineage>
        <taxon>Eukaryota</taxon>
        <taxon>Metazoa</taxon>
        <taxon>Ecdysozoa</taxon>
        <taxon>Arthropoda</taxon>
        <taxon>Hexapoda</taxon>
        <taxon>Insecta</taxon>
        <taxon>Pterygota</taxon>
        <taxon>Neoptera</taxon>
        <taxon>Endopterygota</taxon>
        <taxon>Diptera</taxon>
        <taxon>Brachycera</taxon>
        <taxon>Muscomorpha</taxon>
        <taxon>Ephydroidea</taxon>
        <taxon>Drosophilidae</taxon>
        <taxon>Drosophila</taxon>
    </lineage>
</organism>
<gene>
    <name evidence="3" type="primary">LOC111592269</name>
</gene>
<name>A0A6J1L3B6_DROHY</name>
<sequence length="181" mass="21043">MFKLMPIDHQLCLLAYSYRLRLDECRQSPDHMDIYKNQVITMHRLLILSCLLGVIKSLVVFVGHYCTPATKLTTLWCADRFLILPPELTRNIRCVFGFIHLNIWLVLSYAAVCFSPTMMMPWLIYYYFLLAFRLGKFGLQATINNLEGQRMSTFVVLSSLLLKIAFVTLCKRSFEAELDTN</sequence>
<keyword evidence="2" id="KW-1185">Reference proteome</keyword>
<proteinExistence type="predicted"/>
<evidence type="ECO:0000313" key="3">
    <source>
        <dbReference type="RefSeq" id="XP_023160135.1"/>
    </source>
</evidence>
<protein>
    <submittedName>
        <fullName evidence="3">Uncharacterized protein LOC111592269</fullName>
    </submittedName>
</protein>
<evidence type="ECO:0000256" key="1">
    <source>
        <dbReference type="SAM" id="Phobius"/>
    </source>
</evidence>
<dbReference type="Proteomes" id="UP000504633">
    <property type="component" value="Unplaced"/>
</dbReference>
<accession>A0A6J1L3B6</accession>
<reference evidence="3" key="1">
    <citation type="submission" date="2025-08" db="UniProtKB">
        <authorList>
            <consortium name="RefSeq"/>
        </authorList>
    </citation>
    <scope>IDENTIFICATION</scope>
    <source>
        <strain evidence="3">15085-1641.00</strain>
        <tissue evidence="3">Whole body</tissue>
    </source>
</reference>
<dbReference type="RefSeq" id="XP_023160135.1">
    <property type="nucleotide sequence ID" value="XM_023304367.2"/>
</dbReference>
<keyword evidence="1" id="KW-0472">Membrane</keyword>
<feature type="transmembrane region" description="Helical" evidence="1">
    <location>
        <begin position="45"/>
        <end position="65"/>
    </location>
</feature>